<feature type="compositionally biased region" description="Basic and acidic residues" evidence="1">
    <location>
        <begin position="57"/>
        <end position="69"/>
    </location>
</feature>
<accession>A0AAW0USF7</accession>
<evidence type="ECO:0000256" key="1">
    <source>
        <dbReference type="SAM" id="MobiDB-lite"/>
    </source>
</evidence>
<sequence>MPAAVNQDTWTPGAPATTTTTATLPEEGVTPGCAPVLRSTPRLAKQQQPPQSSPMVTERRQVRRAERGRCPGTLLSPEYLRGHVEVTLQNCQNPAELPENPAAP</sequence>
<dbReference type="AlphaFoldDB" id="A0AAW0USF7"/>
<dbReference type="EMBL" id="JARAKH010000007">
    <property type="protein sequence ID" value="KAK8403064.1"/>
    <property type="molecule type" value="Genomic_DNA"/>
</dbReference>
<keyword evidence="3" id="KW-1185">Reference proteome</keyword>
<reference evidence="2 3" key="1">
    <citation type="submission" date="2023-03" db="EMBL/GenBank/DDBJ databases">
        <title>High-quality genome of Scylla paramamosain provides insights in environmental adaptation.</title>
        <authorList>
            <person name="Zhang L."/>
        </authorList>
    </citation>
    <scope>NUCLEOTIDE SEQUENCE [LARGE SCALE GENOMIC DNA]</scope>
    <source>
        <strain evidence="2">LZ_2023a</strain>
        <tissue evidence="2">Muscle</tissue>
    </source>
</reference>
<feature type="compositionally biased region" description="Low complexity" evidence="1">
    <location>
        <begin position="9"/>
        <end position="25"/>
    </location>
</feature>
<comment type="caution">
    <text evidence="2">The sequence shown here is derived from an EMBL/GenBank/DDBJ whole genome shotgun (WGS) entry which is preliminary data.</text>
</comment>
<name>A0AAW0USF7_SCYPA</name>
<feature type="region of interest" description="Disordered" evidence="1">
    <location>
        <begin position="1"/>
        <end position="75"/>
    </location>
</feature>
<organism evidence="2 3">
    <name type="scientific">Scylla paramamosain</name>
    <name type="common">Mud crab</name>
    <dbReference type="NCBI Taxonomy" id="85552"/>
    <lineage>
        <taxon>Eukaryota</taxon>
        <taxon>Metazoa</taxon>
        <taxon>Ecdysozoa</taxon>
        <taxon>Arthropoda</taxon>
        <taxon>Crustacea</taxon>
        <taxon>Multicrustacea</taxon>
        <taxon>Malacostraca</taxon>
        <taxon>Eumalacostraca</taxon>
        <taxon>Eucarida</taxon>
        <taxon>Decapoda</taxon>
        <taxon>Pleocyemata</taxon>
        <taxon>Brachyura</taxon>
        <taxon>Eubrachyura</taxon>
        <taxon>Portunoidea</taxon>
        <taxon>Portunidae</taxon>
        <taxon>Portuninae</taxon>
        <taxon>Scylla</taxon>
    </lineage>
</organism>
<evidence type="ECO:0000313" key="3">
    <source>
        <dbReference type="Proteomes" id="UP001487740"/>
    </source>
</evidence>
<proteinExistence type="predicted"/>
<feature type="compositionally biased region" description="Polar residues" evidence="1">
    <location>
        <begin position="45"/>
        <end position="55"/>
    </location>
</feature>
<evidence type="ECO:0000313" key="2">
    <source>
        <dbReference type="EMBL" id="KAK8403064.1"/>
    </source>
</evidence>
<protein>
    <submittedName>
        <fullName evidence="2">Uncharacterized protein</fullName>
    </submittedName>
</protein>
<gene>
    <name evidence="2" type="ORF">O3P69_000941</name>
</gene>
<dbReference type="Proteomes" id="UP001487740">
    <property type="component" value="Unassembled WGS sequence"/>
</dbReference>